<dbReference type="SMART" id="SM00238">
    <property type="entry name" value="BIR"/>
    <property type="match status" value="1"/>
</dbReference>
<proteinExistence type="inferred from homology"/>
<protein>
    <recommendedName>
        <fullName evidence="7">RING-type domain-containing protein</fullName>
    </recommendedName>
</protein>
<dbReference type="AlphaFoldDB" id="A0A7M5VD88"/>
<evidence type="ECO:0000256" key="1">
    <source>
        <dbReference type="ARBA" id="ARBA00006672"/>
    </source>
</evidence>
<dbReference type="PROSITE" id="PS50089">
    <property type="entry name" value="ZF_RING_2"/>
    <property type="match status" value="1"/>
</dbReference>
<dbReference type="PROSITE" id="PS50143">
    <property type="entry name" value="BIR_REPEAT_2"/>
    <property type="match status" value="1"/>
</dbReference>
<dbReference type="InterPro" id="IPR001841">
    <property type="entry name" value="Znf_RING"/>
</dbReference>
<keyword evidence="6" id="KW-0175">Coiled coil</keyword>
<keyword evidence="4" id="KW-0862">Zinc</keyword>
<evidence type="ECO:0000259" key="7">
    <source>
        <dbReference type="PROSITE" id="PS50089"/>
    </source>
</evidence>
<dbReference type="InterPro" id="IPR001370">
    <property type="entry name" value="BIR_rpt"/>
</dbReference>
<dbReference type="Pfam" id="PF00653">
    <property type="entry name" value="BIR"/>
    <property type="match status" value="1"/>
</dbReference>
<dbReference type="SUPFAM" id="SSF57924">
    <property type="entry name" value="Inhibitor of apoptosis (IAP) repeat"/>
    <property type="match status" value="1"/>
</dbReference>
<dbReference type="PROSITE" id="PS01282">
    <property type="entry name" value="BIR_REPEAT_1"/>
    <property type="match status" value="1"/>
</dbReference>
<dbReference type="Gene3D" id="1.10.1170.10">
    <property type="entry name" value="Inhibitor Of Apoptosis Protein (2mihbC-IAP-1), Chain A"/>
    <property type="match status" value="1"/>
</dbReference>
<feature type="coiled-coil region" evidence="6">
    <location>
        <begin position="397"/>
        <end position="424"/>
    </location>
</feature>
<sequence>IEKWECAEQCPMTKHRALSSKCRFVIGSFCGNIPVGQESVHVGVPIAQQKPTQPPRTSAPGSHFVHGKLQHEVQRPCNGSYNLNPREHVPNRTPNRYDSFDEPSFMISVPPVGEVNGMKRDNRIQPEHLPQYQSTLPHHQPSLNVGHPSLYKGTPTMTHHQNDMTCPSNGLTKYYQESQRLKTFFTWPKESLISGIALAKAGFFYTNKNDVVECCMCSLTVGDWMPGDDPMRIHLQRRRNCPFLMNSNKALQHRHPAPQNMYNRLNQQINKNHQKQQSPENQHQHFAINTPRIKHLPLNGISQQGFMNPNHQRYPHTSPSPQSPTFNTHQYQMSYQTPFSPHLSYSHVHNKPIQYERNYDNTIPTLSTRHPQNQQKILDPTPGGQEIRLPPNTDEILQIHKANQERARIAYEEAQKEKHNSNRNLCKICQDNTVTITLVPCGHLVLCESCALGMFMCPVCRTEITKTIRTFFDGN</sequence>
<dbReference type="GO" id="GO:0005737">
    <property type="term" value="C:cytoplasm"/>
    <property type="evidence" value="ECO:0007669"/>
    <property type="project" value="TreeGrafter"/>
</dbReference>
<feature type="domain" description="RING-type" evidence="7">
    <location>
        <begin position="426"/>
        <end position="461"/>
    </location>
</feature>
<name>A0A7M5VD88_9CNID</name>
<dbReference type="FunFam" id="1.10.1170.10:FF:000002">
    <property type="entry name" value="Baculoviral IAP repeat containing 7"/>
    <property type="match status" value="1"/>
</dbReference>
<evidence type="ECO:0000256" key="4">
    <source>
        <dbReference type="ARBA" id="ARBA00022833"/>
    </source>
</evidence>
<evidence type="ECO:0000256" key="2">
    <source>
        <dbReference type="ARBA" id="ARBA00022723"/>
    </source>
</evidence>
<dbReference type="SMART" id="SM00184">
    <property type="entry name" value="RING"/>
    <property type="match status" value="1"/>
</dbReference>
<dbReference type="Gene3D" id="3.30.40.10">
    <property type="entry name" value="Zinc/RING finger domain, C3HC4 (zinc finger)"/>
    <property type="match status" value="1"/>
</dbReference>
<evidence type="ECO:0000256" key="3">
    <source>
        <dbReference type="ARBA" id="ARBA00022771"/>
    </source>
</evidence>
<organism evidence="8 9">
    <name type="scientific">Clytia hemisphaerica</name>
    <dbReference type="NCBI Taxonomy" id="252671"/>
    <lineage>
        <taxon>Eukaryota</taxon>
        <taxon>Metazoa</taxon>
        <taxon>Cnidaria</taxon>
        <taxon>Hydrozoa</taxon>
        <taxon>Hydroidolina</taxon>
        <taxon>Leptothecata</taxon>
        <taxon>Obeliida</taxon>
        <taxon>Clytiidae</taxon>
        <taxon>Clytia</taxon>
    </lineage>
</organism>
<dbReference type="Pfam" id="PF13920">
    <property type="entry name" value="zf-C3HC4_3"/>
    <property type="match status" value="1"/>
</dbReference>
<dbReference type="CDD" id="cd00022">
    <property type="entry name" value="BIR"/>
    <property type="match status" value="1"/>
</dbReference>
<keyword evidence="3 5" id="KW-0863">Zinc-finger</keyword>
<accession>A0A7M5VD88</accession>
<dbReference type="Proteomes" id="UP000594262">
    <property type="component" value="Unplaced"/>
</dbReference>
<dbReference type="InterPro" id="IPR050784">
    <property type="entry name" value="IAP"/>
</dbReference>
<dbReference type="InterPro" id="IPR013083">
    <property type="entry name" value="Znf_RING/FYVE/PHD"/>
</dbReference>
<dbReference type="PANTHER" id="PTHR10044">
    <property type="entry name" value="INHIBITOR OF APOPTOSIS"/>
    <property type="match status" value="1"/>
</dbReference>
<keyword evidence="2" id="KW-0479">Metal-binding</keyword>
<comment type="similarity">
    <text evidence="1">Belongs to the IAP family.</text>
</comment>
<dbReference type="GO" id="GO:0008270">
    <property type="term" value="F:zinc ion binding"/>
    <property type="evidence" value="ECO:0007669"/>
    <property type="project" value="UniProtKB-KW"/>
</dbReference>
<keyword evidence="9" id="KW-1185">Reference proteome</keyword>
<dbReference type="OrthoDB" id="4034597at2759"/>
<evidence type="ECO:0000313" key="8">
    <source>
        <dbReference type="EnsemblMetazoa" id="CLYHEMP007646.1"/>
    </source>
</evidence>
<dbReference type="GO" id="GO:0005634">
    <property type="term" value="C:nucleus"/>
    <property type="evidence" value="ECO:0007669"/>
    <property type="project" value="TreeGrafter"/>
</dbReference>
<dbReference type="EnsemblMetazoa" id="CLYHEMT007646.1">
    <property type="protein sequence ID" value="CLYHEMP007646.1"/>
    <property type="gene ID" value="CLYHEMG007646"/>
</dbReference>
<evidence type="ECO:0000256" key="5">
    <source>
        <dbReference type="PROSITE-ProRule" id="PRU00175"/>
    </source>
</evidence>
<reference evidence="8" key="1">
    <citation type="submission" date="2021-01" db="UniProtKB">
        <authorList>
            <consortium name="EnsemblMetazoa"/>
        </authorList>
    </citation>
    <scope>IDENTIFICATION</scope>
</reference>
<dbReference type="PANTHER" id="PTHR10044:SF139">
    <property type="entry name" value="DEATH-ASSOCIATED INHIBITOR OF APOPTOSIS 2"/>
    <property type="match status" value="1"/>
</dbReference>
<evidence type="ECO:0000256" key="6">
    <source>
        <dbReference type="SAM" id="Coils"/>
    </source>
</evidence>
<evidence type="ECO:0000313" key="9">
    <source>
        <dbReference type="Proteomes" id="UP000594262"/>
    </source>
</evidence>